<dbReference type="EMBL" id="BAABHK010000024">
    <property type="protein sequence ID" value="GAA4638661.1"/>
    <property type="molecule type" value="Genomic_DNA"/>
</dbReference>
<dbReference type="Gene3D" id="3.40.50.1820">
    <property type="entry name" value="alpha/beta hydrolase"/>
    <property type="match status" value="1"/>
</dbReference>
<name>A0ABP8URX2_9ACTN</name>
<evidence type="ECO:0000313" key="1">
    <source>
        <dbReference type="EMBL" id="GAA4638661.1"/>
    </source>
</evidence>
<dbReference type="SUPFAM" id="SSF53474">
    <property type="entry name" value="alpha/beta-Hydrolases"/>
    <property type="match status" value="1"/>
</dbReference>
<sequence>MWSTGPGGWVPVWASHAERAERDGAWLRAALLWGAARFPVLATDERRAALERQLAAYRRVRFPVRFERRVLEVPYGDGTAPVPVHLFERNHGRRRGVLILSGGVDTWKVELHRLAVTTARATGLLVAALDMPGTGESRVPLDRDGDRVLAGVVAALREAYAAPIGFLGLSFGGHWAAKLAMLGDVDAAVDIGGPTGLADEPVDILNLPYGMAGIVGNAMGLDALPAPDEVPELLERFSLRGLADRPGTTPLLAANGAHDQYIPRGDTTGLSRRPHTTVWIVRDATHCAAERFRPLVVATWGWLLARLAPERPAVRLAEPLLAAPVRRLLTA</sequence>
<accession>A0ABP8URX2</accession>
<evidence type="ECO:0008006" key="3">
    <source>
        <dbReference type="Google" id="ProtNLM"/>
    </source>
</evidence>
<comment type="caution">
    <text evidence="1">The sequence shown here is derived from an EMBL/GenBank/DDBJ whole genome shotgun (WGS) entry which is preliminary data.</text>
</comment>
<dbReference type="InterPro" id="IPR029058">
    <property type="entry name" value="AB_hydrolase_fold"/>
</dbReference>
<gene>
    <name evidence="1" type="ORF">GCM10023196_097290</name>
</gene>
<dbReference type="RefSeq" id="WP_345442172.1">
    <property type="nucleotide sequence ID" value="NZ_BAABHK010000024.1"/>
</dbReference>
<evidence type="ECO:0000313" key="2">
    <source>
        <dbReference type="Proteomes" id="UP001501442"/>
    </source>
</evidence>
<proteinExistence type="predicted"/>
<dbReference type="Proteomes" id="UP001501442">
    <property type="component" value="Unassembled WGS sequence"/>
</dbReference>
<keyword evidence="2" id="KW-1185">Reference proteome</keyword>
<dbReference type="Pfam" id="PF06500">
    <property type="entry name" value="FrsA-like"/>
    <property type="match status" value="1"/>
</dbReference>
<organism evidence="1 2">
    <name type="scientific">Actinoallomurus vinaceus</name>
    <dbReference type="NCBI Taxonomy" id="1080074"/>
    <lineage>
        <taxon>Bacteria</taxon>
        <taxon>Bacillati</taxon>
        <taxon>Actinomycetota</taxon>
        <taxon>Actinomycetes</taxon>
        <taxon>Streptosporangiales</taxon>
        <taxon>Thermomonosporaceae</taxon>
        <taxon>Actinoallomurus</taxon>
    </lineage>
</organism>
<dbReference type="InterPro" id="IPR010520">
    <property type="entry name" value="FrsA-like"/>
</dbReference>
<protein>
    <recommendedName>
        <fullName evidence="3">Alpha/beta hydrolase</fullName>
    </recommendedName>
</protein>
<reference evidence="2" key="1">
    <citation type="journal article" date="2019" name="Int. J. Syst. Evol. Microbiol.">
        <title>The Global Catalogue of Microorganisms (GCM) 10K type strain sequencing project: providing services to taxonomists for standard genome sequencing and annotation.</title>
        <authorList>
            <consortium name="The Broad Institute Genomics Platform"/>
            <consortium name="The Broad Institute Genome Sequencing Center for Infectious Disease"/>
            <person name="Wu L."/>
            <person name="Ma J."/>
        </authorList>
    </citation>
    <scope>NUCLEOTIDE SEQUENCE [LARGE SCALE GENOMIC DNA]</scope>
    <source>
        <strain evidence="2">JCM 17939</strain>
    </source>
</reference>